<dbReference type="AlphaFoldDB" id="A0A176QDX5"/>
<proteinExistence type="predicted"/>
<dbReference type="GO" id="GO:0003697">
    <property type="term" value="F:single-stranded DNA binding"/>
    <property type="evidence" value="ECO:0007669"/>
    <property type="project" value="InterPro"/>
</dbReference>
<keyword evidence="1 2" id="KW-0238">DNA-binding</keyword>
<dbReference type="CDD" id="cd04496">
    <property type="entry name" value="SSB_OBF"/>
    <property type="match status" value="1"/>
</dbReference>
<evidence type="ECO:0000256" key="2">
    <source>
        <dbReference type="PROSITE-ProRule" id="PRU00252"/>
    </source>
</evidence>
<dbReference type="Pfam" id="PF00436">
    <property type="entry name" value="SSB"/>
    <property type="match status" value="1"/>
</dbReference>
<dbReference type="EMBL" id="LQZG01000002">
    <property type="protein sequence ID" value="OAB87882.1"/>
    <property type="molecule type" value="Genomic_DNA"/>
</dbReference>
<reference evidence="5 6" key="1">
    <citation type="submission" date="2016-01" db="EMBL/GenBank/DDBJ databases">
        <title>Janibacter melonis strain CD11_4 genome sequencing and assembly.</title>
        <authorList>
            <person name="Nair G.R."/>
            <person name="Kaur G."/>
            <person name="Chander A.M."/>
            <person name="Mayilraj S."/>
        </authorList>
    </citation>
    <scope>NUCLEOTIDE SEQUENCE [LARGE SCALE GENOMIC DNA]</scope>
    <source>
        <strain evidence="5 6">CD11-4</strain>
    </source>
</reference>
<dbReference type="RefSeq" id="WP_068273702.1">
    <property type="nucleotide sequence ID" value="NZ_LQZG01000002.1"/>
</dbReference>
<evidence type="ECO:0000313" key="5">
    <source>
        <dbReference type="EMBL" id="OAB87882.1"/>
    </source>
</evidence>
<dbReference type="NCBIfam" id="TIGR00621">
    <property type="entry name" value="ssb"/>
    <property type="match status" value="1"/>
</dbReference>
<gene>
    <name evidence="5" type="ORF">AWH69_07615</name>
</gene>
<evidence type="ECO:0000256" key="1">
    <source>
        <dbReference type="ARBA" id="ARBA00023125"/>
    </source>
</evidence>
<feature type="compositionally biased region" description="Basic and acidic residues" evidence="4">
    <location>
        <begin position="150"/>
        <end position="159"/>
    </location>
</feature>
<evidence type="ECO:0000256" key="3">
    <source>
        <dbReference type="RuleBase" id="RU000524"/>
    </source>
</evidence>
<dbReference type="SUPFAM" id="SSF50249">
    <property type="entry name" value="Nucleic acid-binding proteins"/>
    <property type="match status" value="1"/>
</dbReference>
<feature type="compositionally biased region" description="Acidic residues" evidence="4">
    <location>
        <begin position="162"/>
        <end position="171"/>
    </location>
</feature>
<dbReference type="InterPro" id="IPR000424">
    <property type="entry name" value="Primosome_PriB/ssb"/>
</dbReference>
<dbReference type="GO" id="GO:0006260">
    <property type="term" value="P:DNA replication"/>
    <property type="evidence" value="ECO:0007669"/>
    <property type="project" value="InterPro"/>
</dbReference>
<dbReference type="InterPro" id="IPR011344">
    <property type="entry name" value="ssDNA-bd"/>
</dbReference>
<dbReference type="STRING" id="262209.AWH69_07615"/>
<evidence type="ECO:0000256" key="4">
    <source>
        <dbReference type="SAM" id="MobiDB-lite"/>
    </source>
</evidence>
<dbReference type="Proteomes" id="UP000076976">
    <property type="component" value="Unassembled WGS sequence"/>
</dbReference>
<dbReference type="PROSITE" id="PS50935">
    <property type="entry name" value="SSB"/>
    <property type="match status" value="1"/>
</dbReference>
<keyword evidence="6" id="KW-1185">Reference proteome</keyword>
<evidence type="ECO:0000313" key="6">
    <source>
        <dbReference type="Proteomes" id="UP000076976"/>
    </source>
</evidence>
<accession>A0A176QDX5</accession>
<name>A0A176QDX5_9MICO</name>
<organism evidence="5 6">
    <name type="scientific">Janibacter melonis</name>
    <dbReference type="NCBI Taxonomy" id="262209"/>
    <lineage>
        <taxon>Bacteria</taxon>
        <taxon>Bacillati</taxon>
        <taxon>Actinomycetota</taxon>
        <taxon>Actinomycetes</taxon>
        <taxon>Micrococcales</taxon>
        <taxon>Intrasporangiaceae</taxon>
        <taxon>Janibacter</taxon>
    </lineage>
</organism>
<dbReference type="InterPro" id="IPR012340">
    <property type="entry name" value="NA-bd_OB-fold"/>
</dbReference>
<sequence>MYETYVTITGRLVADPETRTTRAGQVFTTFRLATSERRRTRDGVFEDGPTSFYNVAAYRALGVNTRTALHKGEPVVVVGRQRVRQYQRSDESYGTSVEVEAMHVGHDLLWGQTVFSRPVRDESDVVEAGFGGEEAVPGVGLVDRLSGEIGDARHEHEGSGPEGDDEQEVLEEPVAQSA</sequence>
<dbReference type="Gene3D" id="2.40.50.140">
    <property type="entry name" value="Nucleic acid-binding proteins"/>
    <property type="match status" value="1"/>
</dbReference>
<feature type="region of interest" description="Disordered" evidence="4">
    <location>
        <begin position="146"/>
        <end position="178"/>
    </location>
</feature>
<comment type="caution">
    <text evidence="5">The sequence shown here is derived from an EMBL/GenBank/DDBJ whole genome shotgun (WGS) entry which is preliminary data.</text>
</comment>
<protein>
    <recommendedName>
        <fullName evidence="3">Single-stranded DNA-binding protein</fullName>
    </recommendedName>
</protein>